<dbReference type="Proteomes" id="UP000064967">
    <property type="component" value="Chromosome"/>
</dbReference>
<dbReference type="EMBL" id="CP012333">
    <property type="protein sequence ID" value="AKU94527.1"/>
    <property type="molecule type" value="Genomic_DNA"/>
</dbReference>
<dbReference type="RefSeq" id="WP_169927274.1">
    <property type="nucleotide sequence ID" value="NZ_CP012333.1"/>
</dbReference>
<dbReference type="InterPro" id="IPR006860">
    <property type="entry name" value="FecR"/>
</dbReference>
<reference evidence="4 5" key="1">
    <citation type="submission" date="2015-08" db="EMBL/GenBank/DDBJ databases">
        <authorList>
            <person name="Babu N.S."/>
            <person name="Beckwith C.J."/>
            <person name="Beseler K.G."/>
            <person name="Brison A."/>
            <person name="Carone J.V."/>
            <person name="Caskin T.P."/>
            <person name="Diamond M."/>
            <person name="Durham M.E."/>
            <person name="Foxe J.M."/>
            <person name="Go M."/>
            <person name="Henderson B.A."/>
            <person name="Jones I.B."/>
            <person name="McGettigan J.A."/>
            <person name="Micheletti S.J."/>
            <person name="Nasrallah M.E."/>
            <person name="Ortiz D."/>
            <person name="Piller C.R."/>
            <person name="Privatt S.R."/>
            <person name="Schneider S.L."/>
            <person name="Sharp S."/>
            <person name="Smith T.C."/>
            <person name="Stanton J.D."/>
            <person name="Ullery H.E."/>
            <person name="Wilson R.J."/>
            <person name="Serrano M.G."/>
            <person name="Buck G."/>
            <person name="Lee V."/>
            <person name="Wang Y."/>
            <person name="Carvalho R."/>
            <person name="Voegtly L."/>
            <person name="Shi R."/>
            <person name="Duckworth R."/>
            <person name="Johnson A."/>
            <person name="Loviza R."/>
            <person name="Walstead R."/>
            <person name="Shah Z."/>
            <person name="Kiflezghi M."/>
            <person name="Wade K."/>
            <person name="Ball S.L."/>
            <person name="Bradley K.W."/>
            <person name="Asai D.J."/>
            <person name="Bowman C.A."/>
            <person name="Russell D.A."/>
            <person name="Pope W.H."/>
            <person name="Jacobs-Sera D."/>
            <person name="Hendrix R.W."/>
            <person name="Hatfull G.F."/>
        </authorList>
    </citation>
    <scope>NUCLEOTIDE SEQUENCE [LARGE SCALE GENOMIC DNA]</scope>
    <source>
        <strain evidence="4 5">DSM 27648</strain>
    </source>
</reference>
<organism evidence="4 5">
    <name type="scientific">Labilithrix luteola</name>
    <dbReference type="NCBI Taxonomy" id="1391654"/>
    <lineage>
        <taxon>Bacteria</taxon>
        <taxon>Pseudomonadati</taxon>
        <taxon>Myxococcota</taxon>
        <taxon>Polyangia</taxon>
        <taxon>Polyangiales</taxon>
        <taxon>Labilitrichaceae</taxon>
        <taxon>Labilithrix</taxon>
    </lineage>
</organism>
<evidence type="ECO:0000313" key="4">
    <source>
        <dbReference type="EMBL" id="AKU94527.1"/>
    </source>
</evidence>
<keyword evidence="2" id="KW-0732">Signal</keyword>
<accession>A0A0K1PLX9</accession>
<protein>
    <submittedName>
        <fullName evidence="4">LysM domain protein</fullName>
    </submittedName>
</protein>
<dbReference type="AlphaFoldDB" id="A0A0K1PLX9"/>
<feature type="domain" description="LysM" evidence="3">
    <location>
        <begin position="29"/>
        <end position="78"/>
    </location>
</feature>
<feature type="region of interest" description="Disordered" evidence="1">
    <location>
        <begin position="232"/>
        <end position="259"/>
    </location>
</feature>
<dbReference type="SMART" id="SM00257">
    <property type="entry name" value="LysM"/>
    <property type="match status" value="1"/>
</dbReference>
<dbReference type="Gene3D" id="3.10.350.10">
    <property type="entry name" value="LysM domain"/>
    <property type="match status" value="1"/>
</dbReference>
<dbReference type="PANTHER" id="PTHR38731:SF3">
    <property type="entry name" value="BLL6125 PROTEIN"/>
    <property type="match status" value="1"/>
</dbReference>
<dbReference type="KEGG" id="llu:AKJ09_01191"/>
<dbReference type="Pfam" id="PF04773">
    <property type="entry name" value="FecR"/>
    <property type="match status" value="1"/>
</dbReference>
<dbReference type="InterPro" id="IPR018392">
    <property type="entry name" value="LysM"/>
</dbReference>
<sequence length="430" mass="45913">MKQVLGLASILAAAAVMTAAFEVRADEVVRYTVKKGDSCASIARHFYGDSRYAELLHEANDIQGPQPHALEAGRVLVIPPKPTAPTGPDAKLTAVRNHVEIQTPQTKPGRVNDPLYRGNRVATEAVSAAAVTFRDETQVRLGERTLVVILGDANRAASLRPTVETNLVTGNLRAWMSKSPVNRVAVATEAAQVRMIGGEAAVSSDEKKTTRLAVYAGNSKITAARKTEDVSAGYGTKAERGKVPEVPKPLPHAPTWTSGVPQVLVDRGTGAPPFVAEFGMPDGADAAKAHVGSWHVQIARDAAFDDIVVDHVVPRETQRVEASSPSPGRYFVRVSAIDEDRFEGPYGRPLPFGMVKLDAQPTSNGRRVTLEASNVTCVRVGNVNLQAVRSSIDLRKGERMLVRCAVSDTEPTTLIDVDADANVSHAGGES</sequence>
<evidence type="ECO:0000256" key="2">
    <source>
        <dbReference type="SAM" id="SignalP"/>
    </source>
</evidence>
<keyword evidence="5" id="KW-1185">Reference proteome</keyword>
<dbReference type="SUPFAM" id="SSF54106">
    <property type="entry name" value="LysM domain"/>
    <property type="match status" value="1"/>
</dbReference>
<dbReference type="STRING" id="1391654.AKJ09_01191"/>
<dbReference type="Gene3D" id="2.60.120.1440">
    <property type="match status" value="1"/>
</dbReference>
<evidence type="ECO:0000259" key="3">
    <source>
        <dbReference type="PROSITE" id="PS51782"/>
    </source>
</evidence>
<feature type="signal peptide" evidence="2">
    <location>
        <begin position="1"/>
        <end position="25"/>
    </location>
</feature>
<evidence type="ECO:0000313" key="5">
    <source>
        <dbReference type="Proteomes" id="UP000064967"/>
    </source>
</evidence>
<proteinExistence type="predicted"/>
<dbReference type="InterPro" id="IPR036779">
    <property type="entry name" value="LysM_dom_sf"/>
</dbReference>
<evidence type="ECO:0000256" key="1">
    <source>
        <dbReference type="SAM" id="MobiDB-lite"/>
    </source>
</evidence>
<dbReference type="PROSITE" id="PS51782">
    <property type="entry name" value="LYSM"/>
    <property type="match status" value="1"/>
</dbReference>
<name>A0A0K1PLX9_9BACT</name>
<dbReference type="PANTHER" id="PTHR38731">
    <property type="entry name" value="LIPL45-RELATED LIPOPROTEIN-RELATED"/>
    <property type="match status" value="1"/>
</dbReference>
<dbReference type="CDD" id="cd00118">
    <property type="entry name" value="LysM"/>
    <property type="match status" value="1"/>
</dbReference>
<feature type="chain" id="PRO_5005465696" evidence="2">
    <location>
        <begin position="26"/>
        <end position="430"/>
    </location>
</feature>
<gene>
    <name evidence="4" type="ORF">AKJ09_01191</name>
</gene>
<dbReference type="Pfam" id="PF01476">
    <property type="entry name" value="LysM"/>
    <property type="match status" value="1"/>
</dbReference>